<evidence type="ECO:0000256" key="1">
    <source>
        <dbReference type="SAM" id="MobiDB-lite"/>
    </source>
</evidence>
<evidence type="ECO:0000313" key="2">
    <source>
        <dbReference type="EMBL" id="CZT13037.1"/>
    </source>
</evidence>
<evidence type="ECO:0008006" key="4">
    <source>
        <dbReference type="Google" id="ProtNLM"/>
    </source>
</evidence>
<feature type="compositionally biased region" description="Polar residues" evidence="1">
    <location>
        <begin position="240"/>
        <end position="264"/>
    </location>
</feature>
<feature type="region of interest" description="Disordered" evidence="1">
    <location>
        <begin position="238"/>
        <end position="264"/>
    </location>
</feature>
<feature type="region of interest" description="Disordered" evidence="1">
    <location>
        <begin position="421"/>
        <end position="440"/>
    </location>
</feature>
<organism evidence="2 3">
    <name type="scientific">Rhynchosporium graminicola</name>
    <dbReference type="NCBI Taxonomy" id="2792576"/>
    <lineage>
        <taxon>Eukaryota</taxon>
        <taxon>Fungi</taxon>
        <taxon>Dikarya</taxon>
        <taxon>Ascomycota</taxon>
        <taxon>Pezizomycotina</taxon>
        <taxon>Leotiomycetes</taxon>
        <taxon>Helotiales</taxon>
        <taxon>Ploettnerulaceae</taxon>
        <taxon>Rhynchosporium</taxon>
    </lineage>
</organism>
<keyword evidence="3" id="KW-1185">Reference proteome</keyword>
<protein>
    <recommendedName>
        <fullName evidence="4">Fungal N-terminal domain-containing protein</fullName>
    </recommendedName>
</protein>
<feature type="compositionally biased region" description="Basic and acidic residues" evidence="1">
    <location>
        <begin position="278"/>
        <end position="293"/>
    </location>
</feature>
<dbReference type="AlphaFoldDB" id="A0A1E1LRB2"/>
<feature type="compositionally biased region" description="Pro residues" evidence="1">
    <location>
        <begin position="396"/>
        <end position="410"/>
    </location>
</feature>
<name>A0A1E1LRB2_9HELO</name>
<dbReference type="EMBL" id="FJUW01000080">
    <property type="protein sequence ID" value="CZT13037.1"/>
    <property type="molecule type" value="Genomic_DNA"/>
</dbReference>
<feature type="compositionally biased region" description="Basic and acidic residues" evidence="1">
    <location>
        <begin position="306"/>
        <end position="319"/>
    </location>
</feature>
<dbReference type="Proteomes" id="UP000178129">
    <property type="component" value="Unassembled WGS sequence"/>
</dbReference>
<sequence length="465" mass="52642">MSARIKLSEIGVLVKLAWKTVEEARKLAGEYDELTNEVEAAYLTLDHLKSMIVDQKSVINKAKGGRRKDLENHIRGCRRHLRRINSVLITFGATQYGIVERRHRVPFGNGAVRDFSKNRLKLSKYVSVINMTLHLLSLGHQGSMERELSHQRGEAKRLRASINLLLAKRTALARADRRDESVSSNSYDDKEHWRTFMRELVDQGFGSGLINGNKSLIKAYVKELEQRGVITEVVLGAQPPMNSFPCTEQAGSDRSGSTSTHNSSILDDFDALSIAEDNDSKSQHDSTPHKNNEVDQQQRALQQDSNRFEDSSIVDEKVSPDASYVPTRASVSEIEAMRCQETSRRAKRSITPSPPPPPKRRSPLSALLFPTKQKSKRASQAAKPSRESRKRQKRVPLPPRPSSPTPPPPAWWLEERLRRRPPGYERGRSPPPTPLPSPSRYAICAEYSRTIYAYPENNYQWQTAY</sequence>
<comment type="caution">
    <text evidence="2">The sequence shown here is derived from an EMBL/GenBank/DDBJ whole genome shotgun (WGS) entry which is preliminary data.</text>
</comment>
<dbReference type="InParanoid" id="A0A1E1LRB2"/>
<feature type="compositionally biased region" description="Polar residues" evidence="1">
    <location>
        <begin position="294"/>
        <end position="305"/>
    </location>
</feature>
<proteinExistence type="predicted"/>
<evidence type="ECO:0000313" key="3">
    <source>
        <dbReference type="Proteomes" id="UP000178129"/>
    </source>
</evidence>
<feature type="region of interest" description="Disordered" evidence="1">
    <location>
        <begin position="277"/>
        <end position="415"/>
    </location>
</feature>
<reference evidence="3" key="1">
    <citation type="submission" date="2016-03" db="EMBL/GenBank/DDBJ databases">
        <authorList>
            <person name="Ploux O."/>
        </authorList>
    </citation>
    <scope>NUCLEOTIDE SEQUENCE [LARGE SCALE GENOMIC DNA]</scope>
    <source>
        <strain evidence="3">UK7</strain>
    </source>
</reference>
<accession>A0A1E1LRB2</accession>
<gene>
    <name evidence="2" type="ORF">RCO7_04265</name>
</gene>
<feature type="compositionally biased region" description="Basic and acidic residues" evidence="1">
    <location>
        <begin position="335"/>
        <end position="344"/>
    </location>
</feature>